<dbReference type="EMBL" id="LR778301">
    <property type="protein sequence ID" value="CAB1369593.1"/>
    <property type="molecule type" value="Genomic_DNA"/>
</dbReference>
<dbReference type="PROSITE" id="PS51318">
    <property type="entry name" value="TAT"/>
    <property type="match status" value="1"/>
</dbReference>
<dbReference type="GO" id="GO:0016811">
    <property type="term" value="F:hydrolase activity, acting on carbon-nitrogen (but not peptide) bonds, in linear amides"/>
    <property type="evidence" value="ECO:0007669"/>
    <property type="project" value="TreeGrafter"/>
</dbReference>
<dbReference type="PROSITE" id="PS50263">
    <property type="entry name" value="CN_HYDROLASE"/>
    <property type="match status" value="1"/>
</dbReference>
<dbReference type="RefSeq" id="WP_197970596.1">
    <property type="nucleotide sequence ID" value="NZ_LR778301.1"/>
</dbReference>
<organism evidence="3 4">
    <name type="scientific">Denitratisoma oestradiolicum</name>
    <dbReference type="NCBI Taxonomy" id="311182"/>
    <lineage>
        <taxon>Bacteria</taxon>
        <taxon>Pseudomonadati</taxon>
        <taxon>Pseudomonadota</taxon>
        <taxon>Betaproteobacteria</taxon>
        <taxon>Nitrosomonadales</taxon>
        <taxon>Sterolibacteriaceae</taxon>
        <taxon>Denitratisoma</taxon>
    </lineage>
</organism>
<proteinExistence type="predicted"/>
<evidence type="ECO:0000259" key="2">
    <source>
        <dbReference type="PROSITE" id="PS50263"/>
    </source>
</evidence>
<name>A0A6S6Y2N8_9PROT</name>
<dbReference type="InterPro" id="IPR036526">
    <property type="entry name" value="C-N_Hydrolase_sf"/>
</dbReference>
<evidence type="ECO:0000256" key="1">
    <source>
        <dbReference type="ARBA" id="ARBA00022801"/>
    </source>
</evidence>
<gene>
    <name evidence="3" type="ORF">DENOEST_2428</name>
</gene>
<dbReference type="SUPFAM" id="SSF56317">
    <property type="entry name" value="Carbon-nitrogen hydrolase"/>
    <property type="match status" value="1"/>
</dbReference>
<reference evidence="3 4" key="1">
    <citation type="submission" date="2020-03" db="EMBL/GenBank/DDBJ databases">
        <authorList>
            <consortium name="Genoscope - CEA"/>
            <person name="William W."/>
        </authorList>
    </citation>
    <scope>NUCLEOTIDE SEQUENCE [LARGE SCALE GENOMIC DNA]</scope>
    <source>
        <strain evidence="4">DSM 16959</strain>
    </source>
</reference>
<evidence type="ECO:0000313" key="4">
    <source>
        <dbReference type="Proteomes" id="UP000515733"/>
    </source>
</evidence>
<evidence type="ECO:0000313" key="3">
    <source>
        <dbReference type="EMBL" id="CAB1369593.1"/>
    </source>
</evidence>
<keyword evidence="4" id="KW-1185">Reference proteome</keyword>
<dbReference type="InterPro" id="IPR006311">
    <property type="entry name" value="TAT_signal"/>
</dbReference>
<dbReference type="Proteomes" id="UP000515733">
    <property type="component" value="Chromosome"/>
</dbReference>
<dbReference type="AlphaFoldDB" id="A0A6S6Y2N8"/>
<dbReference type="Pfam" id="PF00795">
    <property type="entry name" value="CN_hydrolase"/>
    <property type="match status" value="1"/>
</dbReference>
<dbReference type="PANTHER" id="PTHR43674">
    <property type="entry name" value="NITRILASE C965.09-RELATED"/>
    <property type="match status" value="1"/>
</dbReference>
<dbReference type="KEGG" id="doe:DENOEST_2428"/>
<protein>
    <submittedName>
        <fullName evidence="3">Nitrilase</fullName>
    </submittedName>
</protein>
<accession>A0A6S6Y2N8</accession>
<dbReference type="PANTHER" id="PTHR43674:SF2">
    <property type="entry name" value="BETA-UREIDOPROPIONASE"/>
    <property type="match status" value="1"/>
</dbReference>
<dbReference type="InterPro" id="IPR050345">
    <property type="entry name" value="Aliph_Amidase/BUP"/>
</dbReference>
<keyword evidence="1" id="KW-0378">Hydrolase</keyword>
<feature type="domain" description="CN hydrolase" evidence="2">
    <location>
        <begin position="44"/>
        <end position="314"/>
    </location>
</feature>
<dbReference type="InterPro" id="IPR003010">
    <property type="entry name" value="C-N_Hydrolase"/>
</dbReference>
<dbReference type="Gene3D" id="3.60.110.10">
    <property type="entry name" value="Carbon-nitrogen hydrolase"/>
    <property type="match status" value="1"/>
</dbReference>
<sequence length="387" mass="42231">MNEKQSVRRTLLKGLAGGSLALPFSAAGQVALGADMKSKSLERYQALALQTACQAVNRCANREEAQQRISENIARIRGQIMSSKVFVGSQLRLVVLPEYFLTSYPQKETIAAWTAKAAIEQDGAEYGQLGRICQDAKIYLCGNAYESDPNFPGLCFQVCFILNDSGTLILRYRRLISMYGATPHDVLHRFKEIYGEDSLFPVVDTPLGRLASVASEEILFPEVSRALALRGAEVLLHCSSEIASPRLTPKDVAKRARAYENVAYVISANSGGILDADIPSASADGMSKIVDYQGEVRAEAGSGESMAAHAEIDIAGLRHKRATPGMFNIFSRQRLELFASTYAGSVYPPNTMLDAGGQPFVPERSHFLNTQQRVIQRLTDTGVIADE</sequence>